<dbReference type="EMBL" id="CP003563">
    <property type="protein sequence ID" value="AFL49183.1"/>
    <property type="molecule type" value="Genomic_DNA"/>
</dbReference>
<proteinExistence type="inferred from homology"/>
<keyword evidence="10 11" id="KW-0472">Membrane</keyword>
<dbReference type="InterPro" id="IPR045861">
    <property type="entry name" value="CorA_cytoplasmic_dom"/>
</dbReference>
<keyword evidence="7" id="KW-0862">Zinc</keyword>
<keyword evidence="3" id="KW-0813">Transport</keyword>
<accession>I3WZX7</accession>
<dbReference type="STRING" id="1185652.USDA257_c05880"/>
<dbReference type="GO" id="GO:0050897">
    <property type="term" value="F:cobalt ion binding"/>
    <property type="evidence" value="ECO:0007669"/>
    <property type="project" value="TreeGrafter"/>
</dbReference>
<protein>
    <submittedName>
        <fullName evidence="12">Putative cationic transport protein</fullName>
    </submittedName>
</protein>
<comment type="similarity">
    <text evidence="2">Belongs to the CorA metal ion transporter (MIT) (TC 1.A.35) family.</text>
</comment>
<keyword evidence="6 11" id="KW-0812">Transmembrane</keyword>
<dbReference type="Gene3D" id="1.20.58.340">
    <property type="entry name" value="Magnesium transport protein CorA, transmembrane region"/>
    <property type="match status" value="2"/>
</dbReference>
<evidence type="ECO:0000256" key="3">
    <source>
        <dbReference type="ARBA" id="ARBA00022448"/>
    </source>
</evidence>
<reference evidence="12 13" key="1">
    <citation type="journal article" date="2012" name="J. Bacteriol.">
        <title>Complete genome sequence of the broad-host-range strain Sinorhizobium fredii USDA257.</title>
        <authorList>
            <person name="Schuldes J."/>
            <person name="Rodriguez Orbegoso M."/>
            <person name="Schmeisser C."/>
            <person name="Krishnan H.B."/>
            <person name="Daniel R."/>
            <person name="Streit W.R."/>
        </authorList>
    </citation>
    <scope>NUCLEOTIDE SEQUENCE [LARGE SCALE GENOMIC DNA]</scope>
    <source>
        <strain evidence="12 13">USDA 257</strain>
    </source>
</reference>
<evidence type="ECO:0000256" key="4">
    <source>
        <dbReference type="ARBA" id="ARBA00022475"/>
    </source>
</evidence>
<dbReference type="InterPro" id="IPR045863">
    <property type="entry name" value="CorA_TM1_TM2"/>
</dbReference>
<dbReference type="GO" id="GO:0005886">
    <property type="term" value="C:plasma membrane"/>
    <property type="evidence" value="ECO:0007669"/>
    <property type="project" value="UniProtKB-SubCell"/>
</dbReference>
<dbReference type="GO" id="GO:0015087">
    <property type="term" value="F:cobalt ion transmembrane transporter activity"/>
    <property type="evidence" value="ECO:0007669"/>
    <property type="project" value="TreeGrafter"/>
</dbReference>
<dbReference type="AlphaFoldDB" id="I3WZX7"/>
<evidence type="ECO:0000256" key="6">
    <source>
        <dbReference type="ARBA" id="ARBA00022692"/>
    </source>
</evidence>
<dbReference type="PANTHER" id="PTHR46494:SF3">
    <property type="entry name" value="ZINC TRANSPORT PROTEIN ZNTB"/>
    <property type="match status" value="1"/>
</dbReference>
<evidence type="ECO:0000256" key="8">
    <source>
        <dbReference type="ARBA" id="ARBA00022989"/>
    </source>
</evidence>
<dbReference type="HOGENOM" id="CLU_007127_2_1_5"/>
<evidence type="ECO:0000313" key="12">
    <source>
        <dbReference type="EMBL" id="AFL49183.1"/>
    </source>
</evidence>
<dbReference type="KEGG" id="sfd:USDA257_c05880"/>
<keyword evidence="4" id="KW-1003">Cell membrane</keyword>
<dbReference type="Pfam" id="PF01544">
    <property type="entry name" value="CorA"/>
    <property type="match status" value="1"/>
</dbReference>
<dbReference type="Gene3D" id="3.30.460.20">
    <property type="entry name" value="CorA soluble domain-like"/>
    <property type="match status" value="1"/>
</dbReference>
<dbReference type="InterPro" id="IPR002523">
    <property type="entry name" value="MgTranspt_CorA/ZnTranspt_ZntB"/>
</dbReference>
<keyword evidence="9" id="KW-0406">Ion transport</keyword>
<name>I3WZX7_SINF2</name>
<dbReference type="SUPFAM" id="SSF144083">
    <property type="entry name" value="Magnesium transport protein CorA, transmembrane region"/>
    <property type="match status" value="1"/>
</dbReference>
<dbReference type="GO" id="GO:0015095">
    <property type="term" value="F:magnesium ion transmembrane transporter activity"/>
    <property type="evidence" value="ECO:0007669"/>
    <property type="project" value="TreeGrafter"/>
</dbReference>
<feature type="transmembrane region" description="Helical" evidence="11">
    <location>
        <begin position="314"/>
        <end position="333"/>
    </location>
</feature>
<comment type="subcellular location">
    <subcellularLocation>
        <location evidence="1">Cell membrane</location>
        <topology evidence="1">Multi-pass membrane protein</topology>
    </subcellularLocation>
</comment>
<organism evidence="12 13">
    <name type="scientific">Sinorhizobium fredii (strain USDA 257)</name>
    <dbReference type="NCBI Taxonomy" id="1185652"/>
    <lineage>
        <taxon>Bacteria</taxon>
        <taxon>Pseudomonadati</taxon>
        <taxon>Pseudomonadota</taxon>
        <taxon>Alphaproteobacteria</taxon>
        <taxon>Hyphomicrobiales</taxon>
        <taxon>Rhizobiaceae</taxon>
        <taxon>Sinorhizobium/Ensifer group</taxon>
        <taxon>Sinorhizobium</taxon>
    </lineage>
</organism>
<keyword evidence="5" id="KW-0997">Cell inner membrane</keyword>
<evidence type="ECO:0000256" key="9">
    <source>
        <dbReference type="ARBA" id="ARBA00023065"/>
    </source>
</evidence>
<evidence type="ECO:0000256" key="7">
    <source>
        <dbReference type="ARBA" id="ARBA00022833"/>
    </source>
</evidence>
<dbReference type="PANTHER" id="PTHR46494">
    <property type="entry name" value="CORA FAMILY METAL ION TRANSPORTER (EUROFUNG)"/>
    <property type="match status" value="1"/>
</dbReference>
<evidence type="ECO:0000313" key="13">
    <source>
        <dbReference type="Proteomes" id="UP000006180"/>
    </source>
</evidence>
<dbReference type="CDD" id="cd12834">
    <property type="entry name" value="ZntB_u1"/>
    <property type="match status" value="1"/>
</dbReference>
<evidence type="ECO:0000256" key="2">
    <source>
        <dbReference type="ARBA" id="ARBA00009765"/>
    </source>
</evidence>
<evidence type="ECO:0000256" key="11">
    <source>
        <dbReference type="SAM" id="Phobius"/>
    </source>
</evidence>
<dbReference type="PATRIC" id="fig|1185652.3.peg.607"/>
<keyword evidence="8 11" id="KW-1133">Transmembrane helix</keyword>
<dbReference type="eggNOG" id="COG0598">
    <property type="taxonomic scope" value="Bacteria"/>
</dbReference>
<evidence type="ECO:0000256" key="1">
    <source>
        <dbReference type="ARBA" id="ARBA00004651"/>
    </source>
</evidence>
<evidence type="ECO:0000256" key="10">
    <source>
        <dbReference type="ARBA" id="ARBA00023136"/>
    </source>
</evidence>
<feature type="transmembrane region" description="Helical" evidence="11">
    <location>
        <begin position="280"/>
        <end position="302"/>
    </location>
</feature>
<dbReference type="GO" id="GO:0000287">
    <property type="term" value="F:magnesium ion binding"/>
    <property type="evidence" value="ECO:0007669"/>
    <property type="project" value="TreeGrafter"/>
</dbReference>
<gene>
    <name evidence="12" type="ORF">USDA257_c05880</name>
</gene>
<evidence type="ECO:0000256" key="5">
    <source>
        <dbReference type="ARBA" id="ARBA00022519"/>
    </source>
</evidence>
<dbReference type="Proteomes" id="UP000006180">
    <property type="component" value="Chromosome"/>
</dbReference>
<dbReference type="SUPFAM" id="SSF143865">
    <property type="entry name" value="CorA soluble domain-like"/>
    <property type="match status" value="1"/>
</dbReference>
<sequence length="339" mass="37586">MAHGPSHGAAMNLISPEIPGLVWAYRFPPGESRCLRIATDSPVDSLQAGDGWVWLHLALSDARTPALIERISNLPPAAIATLTSHDTQAAITVAEDVVYGTLVDFERTFDTMTKTIGWLHFAVSDRMIVTTRLHPLRSIDRVKAAVEKSTKCGRPIDLFEMLVVEFQRTLITLVLELTEELNVIEDRVYGEAEHRQQPGLAPLRRTVVRLHRHLRTILALLRRAAASDEDEVPPGFIDVAERLSDRLEAVDRDVFALQERARLLHEEIDSKISSETNRHLYILSLMTAFLLPPTLVTGFFGMNTGALPFSDGGGTLFAGLIIASSMGLAWFILKRIGIL</sequence>